<comment type="caution">
    <text evidence="7">The sequence shown here is derived from an EMBL/GenBank/DDBJ whole genome shotgun (WGS) entry which is preliminary data.</text>
</comment>
<dbReference type="InterPro" id="IPR011075">
    <property type="entry name" value="TetR_C"/>
</dbReference>
<dbReference type="Gene3D" id="1.10.357.10">
    <property type="entry name" value="Tetracycline Repressor, domain 2"/>
    <property type="match status" value="1"/>
</dbReference>
<dbReference type="SUPFAM" id="SSF48498">
    <property type="entry name" value="Tetracyclin repressor-like, C-terminal domain"/>
    <property type="match status" value="1"/>
</dbReference>
<evidence type="ECO:0000256" key="5">
    <source>
        <dbReference type="SAM" id="MobiDB-lite"/>
    </source>
</evidence>
<evidence type="ECO:0000313" key="8">
    <source>
        <dbReference type="Proteomes" id="UP000247346"/>
    </source>
</evidence>
<accession>A0A2P5Z281</accession>
<dbReference type="PANTHER" id="PTHR47506:SF6">
    <property type="entry name" value="HTH-TYPE TRANSCRIPTIONAL REPRESSOR NEMR"/>
    <property type="match status" value="1"/>
</dbReference>
<dbReference type="InterPro" id="IPR036271">
    <property type="entry name" value="Tet_transcr_reg_TetR-rel_C_sf"/>
</dbReference>
<keyword evidence="3" id="KW-0804">Transcription</keyword>
<sequence>MELPVASVQPRRGRPPKSERALQDTRDLLLRAGMEVLTSQGYAATGIDAVLSRVKVPKGSFYHYFSSKNAFGLAVLEAYDAYFLRKLDRHLQADEVPALQRLRHFVEDAQEGMERFDFQRGCLVGNLAQEVTTLPGDFRARLDAVLLGWQQRVADCLRSAQAEGVLAAHADADALAAYFWIGWEGAVLRARLACSVAPMQVFAQGYFAGLPR</sequence>
<dbReference type="AlphaFoldDB" id="A0A2P5Z281"/>
<evidence type="ECO:0000313" key="7">
    <source>
        <dbReference type="EMBL" id="PPU81653.1"/>
    </source>
</evidence>
<evidence type="ECO:0000256" key="3">
    <source>
        <dbReference type="ARBA" id="ARBA00023163"/>
    </source>
</evidence>
<keyword evidence="2 4" id="KW-0238">DNA-binding</keyword>
<dbReference type="EMBL" id="MDEK01000012">
    <property type="protein sequence ID" value="PPU81653.1"/>
    <property type="molecule type" value="Genomic_DNA"/>
</dbReference>
<dbReference type="Pfam" id="PF16925">
    <property type="entry name" value="TetR_C_13"/>
    <property type="match status" value="1"/>
</dbReference>
<proteinExistence type="predicted"/>
<organism evidence="7 8">
    <name type="scientific">Xanthomonas sacchari</name>
    <dbReference type="NCBI Taxonomy" id="56458"/>
    <lineage>
        <taxon>Bacteria</taxon>
        <taxon>Pseudomonadati</taxon>
        <taxon>Pseudomonadota</taxon>
        <taxon>Gammaproteobacteria</taxon>
        <taxon>Lysobacterales</taxon>
        <taxon>Lysobacteraceae</taxon>
        <taxon>Xanthomonas</taxon>
    </lineage>
</organism>
<reference evidence="7 8" key="1">
    <citation type="submission" date="2016-08" db="EMBL/GenBank/DDBJ databases">
        <authorList>
            <person name="Seilhamer J.J."/>
        </authorList>
    </citation>
    <scope>NUCLEOTIDE SEQUENCE [LARGE SCALE GENOMIC DNA]</scope>
    <source>
        <strain evidence="7 8">CFBP4641</strain>
    </source>
</reference>
<dbReference type="PRINTS" id="PR00455">
    <property type="entry name" value="HTHTETR"/>
</dbReference>
<evidence type="ECO:0000256" key="4">
    <source>
        <dbReference type="PROSITE-ProRule" id="PRU00335"/>
    </source>
</evidence>
<dbReference type="PANTHER" id="PTHR47506">
    <property type="entry name" value="TRANSCRIPTIONAL REGULATORY PROTEIN"/>
    <property type="match status" value="1"/>
</dbReference>
<dbReference type="PROSITE" id="PS50977">
    <property type="entry name" value="HTH_TETR_2"/>
    <property type="match status" value="1"/>
</dbReference>
<dbReference type="OrthoDB" id="4541465at2"/>
<evidence type="ECO:0000259" key="6">
    <source>
        <dbReference type="PROSITE" id="PS50977"/>
    </source>
</evidence>
<evidence type="ECO:0000256" key="2">
    <source>
        <dbReference type="ARBA" id="ARBA00023125"/>
    </source>
</evidence>
<dbReference type="Proteomes" id="UP000247346">
    <property type="component" value="Unassembled WGS sequence"/>
</dbReference>
<dbReference type="Pfam" id="PF00440">
    <property type="entry name" value="TetR_N"/>
    <property type="match status" value="1"/>
</dbReference>
<gene>
    <name evidence="7" type="ORF">XsacCFBP4641_13890</name>
</gene>
<dbReference type="InterPro" id="IPR001647">
    <property type="entry name" value="HTH_TetR"/>
</dbReference>
<feature type="DNA-binding region" description="H-T-H motif" evidence="4">
    <location>
        <begin position="46"/>
        <end position="65"/>
    </location>
</feature>
<dbReference type="SUPFAM" id="SSF46689">
    <property type="entry name" value="Homeodomain-like"/>
    <property type="match status" value="1"/>
</dbReference>
<feature type="domain" description="HTH tetR-type" evidence="6">
    <location>
        <begin position="23"/>
        <end position="83"/>
    </location>
</feature>
<feature type="region of interest" description="Disordered" evidence="5">
    <location>
        <begin position="1"/>
        <end position="21"/>
    </location>
</feature>
<dbReference type="InterPro" id="IPR009057">
    <property type="entry name" value="Homeodomain-like_sf"/>
</dbReference>
<protein>
    <submittedName>
        <fullName evidence="7">TetR family transcriptional regulator</fullName>
    </submittedName>
</protein>
<dbReference type="GO" id="GO:0003677">
    <property type="term" value="F:DNA binding"/>
    <property type="evidence" value="ECO:0007669"/>
    <property type="project" value="UniProtKB-UniRule"/>
</dbReference>
<name>A0A2P5Z281_9XANT</name>
<keyword evidence="1" id="KW-0805">Transcription regulation</keyword>
<evidence type="ECO:0000256" key="1">
    <source>
        <dbReference type="ARBA" id="ARBA00023015"/>
    </source>
</evidence>